<evidence type="ECO:0000256" key="2">
    <source>
        <dbReference type="ARBA" id="ARBA00023242"/>
    </source>
</evidence>
<evidence type="ECO:0000259" key="6">
    <source>
        <dbReference type="Pfam" id="PF06294"/>
    </source>
</evidence>
<dbReference type="OrthoDB" id="62528at2759"/>
<sequence>MTALPREVFKWLQSLDLTFPIRNIRRDFSSGYIVAEIFSWYYPQDIQMHNYDNCSGLPGKLGNWSQLQTFFKRRNIEIPEELIEGTLHCKTDAAELLAQYLYTKLTNRKVKRLALDHDIDFTDHAYQLQLPMHARSTASTAVKNNLKITEFLTAPNIITCQQKAQDIVHKHIQHRQEERLEDPEHFDIKATIGQRCVRRPPPANTYTGEDMGWKDQSRAASRKQNTSTRKPSPEMQSHVKSSSTSNVTFREIRVSQLDHTSQPALRPAASLSSSPVLPPIGSQS</sequence>
<feature type="compositionally biased region" description="Low complexity" evidence="5">
    <location>
        <begin position="261"/>
        <end position="275"/>
    </location>
</feature>
<keyword evidence="2" id="KW-0539">Nucleus</keyword>
<protein>
    <recommendedName>
        <fullName evidence="4">Spermatogenesis-associated protein 4</fullName>
    </recommendedName>
</protein>
<dbReference type="CTD" id="132851"/>
<dbReference type="AlphaFoldDB" id="A0A914AIJ8"/>
<dbReference type="Proteomes" id="UP000887568">
    <property type="component" value="Unplaced"/>
</dbReference>
<evidence type="ECO:0000256" key="5">
    <source>
        <dbReference type="SAM" id="MobiDB-lite"/>
    </source>
</evidence>
<feature type="compositionally biased region" description="Polar residues" evidence="5">
    <location>
        <begin position="218"/>
        <end position="248"/>
    </location>
</feature>
<dbReference type="FunFam" id="1.10.418.10:FF:000061">
    <property type="entry name" value="Spermatogenesis associated 4"/>
    <property type="match status" value="1"/>
</dbReference>
<evidence type="ECO:0000313" key="7">
    <source>
        <dbReference type="EnsemblMetazoa" id="XP_038063371.1"/>
    </source>
</evidence>
<dbReference type="OMA" id="CIYYPWD"/>
<dbReference type="PANTHER" id="PTHR12509">
    <property type="entry name" value="SPERMATOGENESIS-ASSOCIATED 4-RELATED"/>
    <property type="match status" value="1"/>
</dbReference>
<comment type="subcellular location">
    <subcellularLocation>
        <location evidence="1">Nucleus</location>
    </subcellularLocation>
</comment>
<evidence type="ECO:0000256" key="1">
    <source>
        <dbReference type="ARBA" id="ARBA00004123"/>
    </source>
</evidence>
<reference evidence="7" key="1">
    <citation type="submission" date="2022-11" db="UniProtKB">
        <authorList>
            <consortium name="EnsemblMetazoa"/>
        </authorList>
    </citation>
    <scope>IDENTIFICATION</scope>
</reference>
<dbReference type="GeneID" id="119734079"/>
<dbReference type="RefSeq" id="XP_038063371.1">
    <property type="nucleotide sequence ID" value="XM_038207443.1"/>
</dbReference>
<dbReference type="Gene3D" id="1.10.418.10">
    <property type="entry name" value="Calponin-like domain"/>
    <property type="match status" value="1"/>
</dbReference>
<dbReference type="InterPro" id="IPR052111">
    <property type="entry name" value="Spermatogenesis_Ciliary_MAP"/>
</dbReference>
<dbReference type="PANTHER" id="PTHR12509:SF8">
    <property type="entry name" value="SPERMATOGENESIS-ASSOCIATED PROTEIN 4"/>
    <property type="match status" value="1"/>
</dbReference>
<keyword evidence="8" id="KW-1185">Reference proteome</keyword>
<dbReference type="InterPro" id="IPR010441">
    <property type="entry name" value="CH_2"/>
</dbReference>
<dbReference type="InterPro" id="IPR036872">
    <property type="entry name" value="CH_dom_sf"/>
</dbReference>
<dbReference type="GO" id="GO:0005930">
    <property type="term" value="C:axoneme"/>
    <property type="evidence" value="ECO:0007669"/>
    <property type="project" value="TreeGrafter"/>
</dbReference>
<dbReference type="GO" id="GO:0008017">
    <property type="term" value="F:microtubule binding"/>
    <property type="evidence" value="ECO:0007669"/>
    <property type="project" value="TreeGrafter"/>
</dbReference>
<accession>A0A914AIJ8</accession>
<proteinExistence type="predicted"/>
<organism evidence="7 8">
    <name type="scientific">Patiria miniata</name>
    <name type="common">Bat star</name>
    <name type="synonym">Asterina miniata</name>
    <dbReference type="NCBI Taxonomy" id="46514"/>
    <lineage>
        <taxon>Eukaryota</taxon>
        <taxon>Metazoa</taxon>
        <taxon>Echinodermata</taxon>
        <taxon>Eleutherozoa</taxon>
        <taxon>Asterozoa</taxon>
        <taxon>Asteroidea</taxon>
        <taxon>Valvatacea</taxon>
        <taxon>Valvatida</taxon>
        <taxon>Asterinidae</taxon>
        <taxon>Patiria</taxon>
    </lineage>
</organism>
<dbReference type="GO" id="GO:0051493">
    <property type="term" value="P:regulation of cytoskeleton organization"/>
    <property type="evidence" value="ECO:0007669"/>
    <property type="project" value="TreeGrafter"/>
</dbReference>
<feature type="region of interest" description="Disordered" evidence="5">
    <location>
        <begin position="196"/>
        <end position="284"/>
    </location>
</feature>
<comment type="function">
    <text evidence="3">May play a role in apoptosis regulation.</text>
</comment>
<evidence type="ECO:0000313" key="8">
    <source>
        <dbReference type="Proteomes" id="UP000887568"/>
    </source>
</evidence>
<dbReference type="EnsemblMetazoa" id="XM_038207443.1">
    <property type="protein sequence ID" value="XP_038063371.1"/>
    <property type="gene ID" value="LOC119734079"/>
</dbReference>
<dbReference type="Pfam" id="PF06294">
    <property type="entry name" value="CH_2"/>
    <property type="match status" value="1"/>
</dbReference>
<feature type="domain" description="CH-like" evidence="6">
    <location>
        <begin position="8"/>
        <end position="102"/>
    </location>
</feature>
<evidence type="ECO:0000256" key="4">
    <source>
        <dbReference type="ARBA" id="ARBA00071322"/>
    </source>
</evidence>
<dbReference type="GO" id="GO:0005634">
    <property type="term" value="C:nucleus"/>
    <property type="evidence" value="ECO:0007669"/>
    <property type="project" value="UniProtKB-SubCell"/>
</dbReference>
<evidence type="ECO:0000256" key="3">
    <source>
        <dbReference type="ARBA" id="ARBA00058372"/>
    </source>
</evidence>
<name>A0A914AIJ8_PATMI</name>
<dbReference type="SUPFAM" id="SSF47576">
    <property type="entry name" value="Calponin-homology domain, CH-domain"/>
    <property type="match status" value="1"/>
</dbReference>